<dbReference type="NCBIfam" id="TIGR03519">
    <property type="entry name" value="T9SS_PorP_fam"/>
    <property type="match status" value="1"/>
</dbReference>
<protein>
    <submittedName>
        <fullName evidence="1">Type IX secretion system membrane protein PorP/SprF</fullName>
    </submittedName>
</protein>
<dbReference type="EMBL" id="JBHSFV010000027">
    <property type="protein sequence ID" value="MFC4636648.1"/>
    <property type="molecule type" value="Genomic_DNA"/>
</dbReference>
<evidence type="ECO:0000313" key="1">
    <source>
        <dbReference type="EMBL" id="MFC4636648.1"/>
    </source>
</evidence>
<dbReference type="InterPro" id="IPR019861">
    <property type="entry name" value="PorP/SprF_Bacteroidetes"/>
</dbReference>
<sequence>MKTLIKYIFYVLFLCSTTQGITQELNLPVFSQYLADSNFVVAPTFAGIGDNFRIRLNALTQWVGITNAPDNQALYADLRFADRSGLGVSLYNDRNGNTRQQGFKLSYAHHLTLDYKTQQYLSLGLSVNTNSFSIDIQNFSPTVDMPFIDPFVTDNRAVTNLNFDVGALYRYRDIFVSVNANNILPKEIDKFAGFEPDLLFNLQVYSGYTYRTNNYSQWEPSIFYQQYISDGRSSTDINLKYRKYNRDNDYYWLGATYRFLNDQVGNPLGIGPMVGLKKSIFFVSYAYQVTLNEFITLNSGTHSITIGLDFLQGRGSCPCTATNEGARTWAY</sequence>
<dbReference type="Pfam" id="PF11751">
    <property type="entry name" value="PorP_SprF"/>
    <property type="match status" value="1"/>
</dbReference>
<dbReference type="RefSeq" id="WP_379983030.1">
    <property type="nucleotide sequence ID" value="NZ_JBHSFV010000027.1"/>
</dbReference>
<reference evidence="2" key="1">
    <citation type="journal article" date="2019" name="Int. J. Syst. Evol. Microbiol.">
        <title>The Global Catalogue of Microorganisms (GCM) 10K type strain sequencing project: providing services to taxonomists for standard genome sequencing and annotation.</title>
        <authorList>
            <consortium name="The Broad Institute Genomics Platform"/>
            <consortium name="The Broad Institute Genome Sequencing Center for Infectious Disease"/>
            <person name="Wu L."/>
            <person name="Ma J."/>
        </authorList>
    </citation>
    <scope>NUCLEOTIDE SEQUENCE [LARGE SCALE GENOMIC DNA]</scope>
    <source>
        <strain evidence="2">YJ-61-S</strain>
    </source>
</reference>
<proteinExistence type="predicted"/>
<dbReference type="Proteomes" id="UP001596043">
    <property type="component" value="Unassembled WGS sequence"/>
</dbReference>
<gene>
    <name evidence="1" type="ORF">ACFO3O_22275</name>
</gene>
<comment type="caution">
    <text evidence="1">The sequence shown here is derived from an EMBL/GenBank/DDBJ whole genome shotgun (WGS) entry which is preliminary data.</text>
</comment>
<organism evidence="1 2">
    <name type="scientific">Dokdonia ponticola</name>
    <dbReference type="NCBI Taxonomy" id="2041041"/>
    <lineage>
        <taxon>Bacteria</taxon>
        <taxon>Pseudomonadati</taxon>
        <taxon>Bacteroidota</taxon>
        <taxon>Flavobacteriia</taxon>
        <taxon>Flavobacteriales</taxon>
        <taxon>Flavobacteriaceae</taxon>
        <taxon>Dokdonia</taxon>
    </lineage>
</organism>
<keyword evidence="2" id="KW-1185">Reference proteome</keyword>
<name>A0ABV9I467_9FLAO</name>
<evidence type="ECO:0000313" key="2">
    <source>
        <dbReference type="Proteomes" id="UP001596043"/>
    </source>
</evidence>
<accession>A0ABV9I467</accession>